<keyword evidence="1" id="KW-1133">Transmembrane helix</keyword>
<geneLocation type="plasmid" evidence="2 4">
    <name>AbAZ39_p4</name>
</geneLocation>
<dbReference type="Proteomes" id="UP000236268">
    <property type="component" value="Unassembled WGS sequence"/>
</dbReference>
<keyword evidence="1" id="KW-0472">Membrane</keyword>
<dbReference type="KEGG" id="abq:ABAZ39_31130"/>
<dbReference type="AlphaFoldDB" id="A0A060DZ46"/>
<dbReference type="EMBL" id="POWG01000008">
    <property type="protein sequence ID" value="PNQ99064.1"/>
    <property type="molecule type" value="Genomic_DNA"/>
</dbReference>
<gene>
    <name evidence="2" type="ORF">ABAZ39_31130</name>
    <name evidence="3" type="ORF">C1S70_09535</name>
</gene>
<proteinExistence type="predicted"/>
<reference evidence="2 4" key="1">
    <citation type="journal article" date="2014" name="Genome Announc.">
        <title>Complete Genome Sequence of the Model Rhizosphere Strain Azospirillum brasilense Az39, Successfully Applied in Agriculture.</title>
        <authorList>
            <person name="Rivera D."/>
            <person name="Revale S."/>
            <person name="Molina R."/>
            <person name="Gualpa J."/>
            <person name="Puente M."/>
            <person name="Maroniche G."/>
            <person name="Paris G."/>
            <person name="Baker D."/>
            <person name="Clavijo B."/>
            <person name="McLay K."/>
            <person name="Spaepen S."/>
            <person name="Perticari A."/>
            <person name="Vazquez M."/>
            <person name="Wisniewski-Dye F."/>
            <person name="Watkins C."/>
            <person name="Martinez-Abarca F."/>
            <person name="Vanderleyden J."/>
            <person name="Cassan F."/>
        </authorList>
    </citation>
    <scope>NUCLEOTIDE SEQUENCE [LARGE SCALE GENOMIC DNA]</scope>
    <source>
        <strain evidence="2 4">Az39</strain>
        <plasmid evidence="2">AbAZ39_p4</plasmid>
    </source>
</reference>
<protein>
    <submittedName>
        <fullName evidence="2">Uncharacterized protein</fullName>
    </submittedName>
</protein>
<dbReference type="Proteomes" id="UP000027186">
    <property type="component" value="Plasmid AbAZ39_p4"/>
</dbReference>
<evidence type="ECO:0000313" key="2">
    <source>
        <dbReference type="EMBL" id="AIB16308.1"/>
    </source>
</evidence>
<evidence type="ECO:0000313" key="5">
    <source>
        <dbReference type="Proteomes" id="UP000236268"/>
    </source>
</evidence>
<geneLocation type="plasmid" evidence="3">
    <name>p6unnamed</name>
</geneLocation>
<feature type="transmembrane region" description="Helical" evidence="1">
    <location>
        <begin position="18"/>
        <end position="41"/>
    </location>
</feature>
<keyword evidence="2" id="KW-0614">Plasmid</keyword>
<accession>A0A2K1G2P6</accession>
<dbReference type="EMBL" id="CP007797">
    <property type="protein sequence ID" value="AIB16308.1"/>
    <property type="molecule type" value="Genomic_DNA"/>
</dbReference>
<keyword evidence="1" id="KW-0812">Transmembrane</keyword>
<organism evidence="2 4">
    <name type="scientific">Azospirillum argentinense</name>
    <dbReference type="NCBI Taxonomy" id="2970906"/>
    <lineage>
        <taxon>Bacteria</taxon>
        <taxon>Pseudomonadati</taxon>
        <taxon>Pseudomonadota</taxon>
        <taxon>Alphaproteobacteria</taxon>
        <taxon>Rhodospirillales</taxon>
        <taxon>Azospirillaceae</taxon>
        <taxon>Azospirillum</taxon>
    </lineage>
</organism>
<name>A0A060DZ46_9PROT</name>
<evidence type="ECO:0000256" key="1">
    <source>
        <dbReference type="SAM" id="Phobius"/>
    </source>
</evidence>
<accession>A0A060DZ46</accession>
<evidence type="ECO:0000313" key="3">
    <source>
        <dbReference type="EMBL" id="PNQ99064.1"/>
    </source>
</evidence>
<reference evidence="3 5" key="2">
    <citation type="submission" date="2018-01" db="EMBL/GenBank/DDBJ databases">
        <title>Whole genome sequence of Azospirillum brasilense REC3 isolated from strawberry roots.</title>
        <authorList>
            <person name="Fontana C.A."/>
            <person name="Salazar S.M."/>
            <person name="Bassi D."/>
            <person name="Puglisi E."/>
            <person name="Lovaisa N.C."/>
            <person name="Toffoli L.M."/>
            <person name="Pedraza R."/>
            <person name="Cocconcelli P.S."/>
        </authorList>
    </citation>
    <scope>NUCLEOTIDE SEQUENCE [LARGE SCALE GENOMIC DNA]</scope>
    <source>
        <strain evidence="3 5">REC3</strain>
        <plasmid evidence="3">p6unnamed</plasmid>
    </source>
</reference>
<sequence length="130" mass="14764">MIDTIRADFRGEGDGSSYWMLAMFATIVIIDLFAVIAKFITNSTLYEARLRGFEAAEIAKAETIGEMFSTKIISREREVIDIFKAWPSGRTDESESDRPHSAVTSWVRRLIDELEKRFRVKHQPSGTTAS</sequence>
<evidence type="ECO:0000313" key="4">
    <source>
        <dbReference type="Proteomes" id="UP000027186"/>
    </source>
</evidence>